<comment type="caution">
    <text evidence="1">The sequence shown here is derived from an EMBL/GenBank/DDBJ whole genome shotgun (WGS) entry which is preliminary data.</text>
</comment>
<sequence length="136" mass="15152">MQDPLELLSRLRVATQTRVLPDDVAEWIEGGLDHLDTGGSFDRGLGLKAPGVRAYESHQAVRLRNHWLTQAAEYVGDDDISAWSRAGRLSEGIKRHIASPEVETMLGRALAKAIDHHPGDIDQFPTSQRQLHRLLT</sequence>
<evidence type="ECO:0000313" key="1">
    <source>
        <dbReference type="EMBL" id="MCG7937956.1"/>
    </source>
</evidence>
<evidence type="ECO:0000313" key="2">
    <source>
        <dbReference type="Proteomes" id="UP000886687"/>
    </source>
</evidence>
<dbReference type="EMBL" id="JAEPDI010000001">
    <property type="protein sequence ID" value="MCG7937956.1"/>
    <property type="molecule type" value="Genomic_DNA"/>
</dbReference>
<protein>
    <submittedName>
        <fullName evidence="1">Uncharacterized protein</fullName>
    </submittedName>
</protein>
<name>A0A9E4K1L9_9GAMM</name>
<gene>
    <name evidence="1" type="ORF">JAZ04_03745</name>
</gene>
<dbReference type="AlphaFoldDB" id="A0A9E4K1L9"/>
<proteinExistence type="predicted"/>
<dbReference type="Proteomes" id="UP000886687">
    <property type="component" value="Unassembled WGS sequence"/>
</dbReference>
<organism evidence="1 2">
    <name type="scientific">Candidatus Thiodiazotropha lotti</name>
    <dbReference type="NCBI Taxonomy" id="2792787"/>
    <lineage>
        <taxon>Bacteria</taxon>
        <taxon>Pseudomonadati</taxon>
        <taxon>Pseudomonadota</taxon>
        <taxon>Gammaproteobacteria</taxon>
        <taxon>Chromatiales</taxon>
        <taxon>Sedimenticolaceae</taxon>
        <taxon>Candidatus Thiodiazotropha</taxon>
    </lineage>
</organism>
<accession>A0A9E4K1L9</accession>
<reference evidence="1" key="1">
    <citation type="journal article" date="2021" name="Proc. Natl. Acad. Sci. U.S.A.">
        <title>Global biogeography of chemosynthetic symbionts reveals both localized and globally distributed symbiont groups. .</title>
        <authorList>
            <person name="Osvatic J.T."/>
            <person name="Wilkins L.G.E."/>
            <person name="Leibrecht L."/>
            <person name="Leray M."/>
            <person name="Zauner S."/>
            <person name="Polzin J."/>
            <person name="Camacho Y."/>
            <person name="Gros O."/>
            <person name="van Gils J.A."/>
            <person name="Eisen J.A."/>
            <person name="Petersen J.M."/>
            <person name="Yuen B."/>
        </authorList>
    </citation>
    <scope>NUCLEOTIDE SEQUENCE</scope>
    <source>
        <strain evidence="1">MAGL173</strain>
    </source>
</reference>